<dbReference type="PANTHER" id="PTHR30419">
    <property type="entry name" value="HTH-TYPE TRANSCRIPTIONAL REGULATOR YBHD"/>
    <property type="match status" value="1"/>
</dbReference>
<keyword evidence="2" id="KW-0805">Transcription regulation</keyword>
<dbReference type="Proteomes" id="UP001198983">
    <property type="component" value="Chromosome"/>
</dbReference>
<dbReference type="PRINTS" id="PR00039">
    <property type="entry name" value="HTHLYSR"/>
</dbReference>
<evidence type="ECO:0000256" key="2">
    <source>
        <dbReference type="ARBA" id="ARBA00023015"/>
    </source>
</evidence>
<protein>
    <submittedName>
        <fullName evidence="6">LysR family transcriptional regulator</fullName>
    </submittedName>
</protein>
<evidence type="ECO:0000256" key="3">
    <source>
        <dbReference type="ARBA" id="ARBA00023125"/>
    </source>
</evidence>
<dbReference type="Gene3D" id="1.10.10.10">
    <property type="entry name" value="Winged helix-like DNA-binding domain superfamily/Winged helix DNA-binding domain"/>
    <property type="match status" value="1"/>
</dbReference>
<evidence type="ECO:0000313" key="6">
    <source>
        <dbReference type="EMBL" id="UEL49048.1"/>
    </source>
</evidence>
<dbReference type="AlphaFoldDB" id="A0AAX2ZIK3"/>
<dbReference type="GO" id="GO:0003700">
    <property type="term" value="F:DNA-binding transcription factor activity"/>
    <property type="evidence" value="ECO:0007669"/>
    <property type="project" value="InterPro"/>
</dbReference>
<dbReference type="FunFam" id="1.10.10.10:FF:000001">
    <property type="entry name" value="LysR family transcriptional regulator"/>
    <property type="match status" value="1"/>
</dbReference>
<dbReference type="InterPro" id="IPR050950">
    <property type="entry name" value="HTH-type_LysR_regulators"/>
</dbReference>
<evidence type="ECO:0000259" key="5">
    <source>
        <dbReference type="PROSITE" id="PS50931"/>
    </source>
</evidence>
<keyword evidence="4" id="KW-0804">Transcription</keyword>
<dbReference type="InterPro" id="IPR000847">
    <property type="entry name" value="LysR_HTH_N"/>
</dbReference>
<accession>A0AAX2ZIK3</accession>
<dbReference type="KEGG" id="tem:JW646_06270"/>
<dbReference type="InterPro" id="IPR005119">
    <property type="entry name" value="LysR_subst-bd"/>
</dbReference>
<keyword evidence="3" id="KW-0238">DNA-binding</keyword>
<name>A0AAX2ZIK3_9FIRM</name>
<proteinExistence type="inferred from homology"/>
<dbReference type="GO" id="GO:0003677">
    <property type="term" value="F:DNA binding"/>
    <property type="evidence" value="ECO:0007669"/>
    <property type="project" value="UniProtKB-KW"/>
</dbReference>
<dbReference type="GO" id="GO:0005829">
    <property type="term" value="C:cytosol"/>
    <property type="evidence" value="ECO:0007669"/>
    <property type="project" value="TreeGrafter"/>
</dbReference>
<comment type="similarity">
    <text evidence="1">Belongs to the LysR transcriptional regulatory family.</text>
</comment>
<evidence type="ECO:0000313" key="7">
    <source>
        <dbReference type="Proteomes" id="UP001198983"/>
    </source>
</evidence>
<dbReference type="PANTHER" id="PTHR30419:SF28">
    <property type="entry name" value="HTH-TYPE TRANSCRIPTIONAL REGULATOR BSDA"/>
    <property type="match status" value="1"/>
</dbReference>
<dbReference type="EMBL" id="CP081135">
    <property type="protein sequence ID" value="UEL49048.1"/>
    <property type="molecule type" value="Genomic_DNA"/>
</dbReference>
<keyword evidence="7" id="KW-1185">Reference proteome</keyword>
<dbReference type="Gene3D" id="3.40.190.290">
    <property type="match status" value="1"/>
</dbReference>
<evidence type="ECO:0000256" key="1">
    <source>
        <dbReference type="ARBA" id="ARBA00009437"/>
    </source>
</evidence>
<feature type="domain" description="HTH lysR-type" evidence="5">
    <location>
        <begin position="1"/>
        <end position="58"/>
    </location>
</feature>
<dbReference type="InterPro" id="IPR036388">
    <property type="entry name" value="WH-like_DNA-bd_sf"/>
</dbReference>
<gene>
    <name evidence="6" type="ORF">JW646_06270</name>
</gene>
<dbReference type="SUPFAM" id="SSF46785">
    <property type="entry name" value="Winged helix' DNA-binding domain"/>
    <property type="match status" value="1"/>
</dbReference>
<dbReference type="RefSeq" id="WP_228416945.1">
    <property type="nucleotide sequence ID" value="NZ_CP081135.1"/>
</dbReference>
<dbReference type="Pfam" id="PF03466">
    <property type="entry name" value="LysR_substrate"/>
    <property type="match status" value="1"/>
</dbReference>
<dbReference type="Pfam" id="PF00126">
    <property type="entry name" value="HTH_1"/>
    <property type="match status" value="1"/>
</dbReference>
<sequence>MELLHLKYFLTVAKTEHMTKAAHELRIAQPALSKIIRNLENELEVKLFDRRGRSIILNDTGKYFSEKVEEALVILDDTVNDVKEFDLIDKNKKVRFLSLCASSIVADILIAFKSAYPDIQLEVTQSLSNLDNNFDSYDLCLYCTNKPNPYKNSLCLLEEEILLGVSTKHPLANKGTISLQEVKNENFIALGQGHLRNLIYDFCKTAGFKPNITFESTNNSLIRDLIVFGQGVAFIPEISWKLDNYNGIKFLHIKKPFCNRSIYLYTKYTDNSPLNVQIFKDFIINHFKTIQI</sequence>
<dbReference type="SUPFAM" id="SSF53850">
    <property type="entry name" value="Periplasmic binding protein-like II"/>
    <property type="match status" value="1"/>
</dbReference>
<dbReference type="InterPro" id="IPR036390">
    <property type="entry name" value="WH_DNA-bd_sf"/>
</dbReference>
<evidence type="ECO:0000256" key="4">
    <source>
        <dbReference type="ARBA" id="ARBA00023163"/>
    </source>
</evidence>
<reference evidence="6 7" key="1">
    <citation type="journal article" date="2023" name="Int. J. Syst. Evol. Microbiol.">
        <title>Terrisporobacter hibernicus sp. nov., isolated from bovine faeces in Northern Ireland.</title>
        <authorList>
            <person name="Mitchell M."/>
            <person name="Nguyen S.V."/>
            <person name="Connor M."/>
            <person name="Fairley D.J."/>
            <person name="Donoghue O."/>
            <person name="Marshall H."/>
            <person name="Koolman L."/>
            <person name="McMullan G."/>
            <person name="Schaffer K.E."/>
            <person name="McGrath J.W."/>
            <person name="Fanning S."/>
        </authorList>
    </citation>
    <scope>NUCLEOTIDE SEQUENCE [LARGE SCALE GENOMIC DNA]</scope>
    <source>
        <strain evidence="6 7">MCA3</strain>
    </source>
</reference>
<dbReference type="PROSITE" id="PS50931">
    <property type="entry name" value="HTH_LYSR"/>
    <property type="match status" value="1"/>
</dbReference>
<organism evidence="6 7">
    <name type="scientific">Terrisporobacter hibernicus</name>
    <dbReference type="NCBI Taxonomy" id="2813371"/>
    <lineage>
        <taxon>Bacteria</taxon>
        <taxon>Bacillati</taxon>
        <taxon>Bacillota</taxon>
        <taxon>Clostridia</taxon>
        <taxon>Peptostreptococcales</taxon>
        <taxon>Peptostreptococcaceae</taxon>
        <taxon>Terrisporobacter</taxon>
    </lineage>
</organism>